<evidence type="ECO:0000256" key="16">
    <source>
        <dbReference type="SAM" id="Phobius"/>
    </source>
</evidence>
<keyword evidence="5 16" id="KW-0812">Transmembrane</keyword>
<evidence type="ECO:0000256" key="3">
    <source>
        <dbReference type="ARBA" id="ARBA00022448"/>
    </source>
</evidence>
<evidence type="ECO:0000256" key="1">
    <source>
        <dbReference type="ARBA" id="ARBA00004127"/>
    </source>
</evidence>
<dbReference type="InterPro" id="IPR053956">
    <property type="entry name" value="NPC1_MLD"/>
</dbReference>
<dbReference type="GO" id="GO:0012505">
    <property type="term" value="C:endomembrane system"/>
    <property type="evidence" value="ECO:0007669"/>
    <property type="project" value="UniProtKB-SubCell"/>
</dbReference>
<feature type="transmembrane region" description="Helical" evidence="16">
    <location>
        <begin position="641"/>
        <end position="662"/>
    </location>
</feature>
<dbReference type="InterPro" id="IPR000731">
    <property type="entry name" value="SSD"/>
</dbReference>
<evidence type="ECO:0000256" key="12">
    <source>
        <dbReference type="ARBA" id="ARBA00023166"/>
    </source>
</evidence>
<keyword evidence="4" id="KW-0153">Cholesterol metabolism</keyword>
<dbReference type="PANTHER" id="PTHR45727">
    <property type="entry name" value="NPC INTRACELLULAR CHOLESTEROL TRANSPORTER 1"/>
    <property type="match status" value="1"/>
</dbReference>
<feature type="chain" id="PRO_5041978777" description="SSD domain-containing protein" evidence="17">
    <location>
        <begin position="28"/>
        <end position="1336"/>
    </location>
</feature>
<evidence type="ECO:0000256" key="10">
    <source>
        <dbReference type="ARBA" id="ARBA00023136"/>
    </source>
</evidence>
<comment type="catalytic activity">
    <reaction evidence="15">
        <text>cholesterol(in) = cholesterol(out)</text>
        <dbReference type="Rhea" id="RHEA:39747"/>
        <dbReference type="ChEBI" id="CHEBI:16113"/>
    </reaction>
</comment>
<dbReference type="Gene3D" id="1.20.1640.10">
    <property type="entry name" value="Multidrug efflux transporter AcrB transmembrane domain"/>
    <property type="match status" value="2"/>
</dbReference>
<evidence type="ECO:0000256" key="7">
    <source>
        <dbReference type="ARBA" id="ARBA00022989"/>
    </source>
</evidence>
<dbReference type="GO" id="GO:0030301">
    <property type="term" value="P:cholesterol transport"/>
    <property type="evidence" value="ECO:0007669"/>
    <property type="project" value="UniProtKB-ARBA"/>
</dbReference>
<dbReference type="GO" id="GO:0005319">
    <property type="term" value="F:lipid transporter activity"/>
    <property type="evidence" value="ECO:0007669"/>
    <property type="project" value="InterPro"/>
</dbReference>
<accession>A0AAD9KZN5</accession>
<evidence type="ECO:0000256" key="13">
    <source>
        <dbReference type="ARBA" id="ARBA00023180"/>
    </source>
</evidence>
<keyword evidence="13" id="KW-0325">Glycoprotein</keyword>
<reference evidence="19" key="1">
    <citation type="journal article" date="2023" name="Mol. Biol. Evol.">
        <title>Third-Generation Sequencing Reveals the Adaptive Role of the Epigenome in Three Deep-Sea Polychaetes.</title>
        <authorList>
            <person name="Perez M."/>
            <person name="Aroh O."/>
            <person name="Sun Y."/>
            <person name="Lan Y."/>
            <person name="Juniper S.K."/>
            <person name="Young C.R."/>
            <person name="Angers B."/>
            <person name="Qian P.Y."/>
        </authorList>
    </citation>
    <scope>NUCLEOTIDE SEQUENCE</scope>
    <source>
        <strain evidence="19">R07B-5</strain>
    </source>
</reference>
<comment type="subcellular location">
    <subcellularLocation>
        <location evidence="1">Endomembrane system</location>
        <topology evidence="1">Multi-pass membrane protein</topology>
    </subcellularLocation>
</comment>
<dbReference type="FunFam" id="1.20.1640.10:FF:000008">
    <property type="entry name" value="NPC intracellular cholesterol transporter 1"/>
    <property type="match status" value="1"/>
</dbReference>
<feature type="transmembrane region" description="Helical" evidence="16">
    <location>
        <begin position="1194"/>
        <end position="1216"/>
    </location>
</feature>
<name>A0AAD9KZN5_RIDPI</name>
<evidence type="ECO:0000256" key="4">
    <source>
        <dbReference type="ARBA" id="ARBA00022548"/>
    </source>
</evidence>
<dbReference type="Pfam" id="PF12349">
    <property type="entry name" value="Sterol-sensing"/>
    <property type="match status" value="1"/>
</dbReference>
<feature type="signal peptide" evidence="17">
    <location>
        <begin position="1"/>
        <end position="27"/>
    </location>
</feature>
<keyword evidence="11" id="KW-1015">Disulfide bond</keyword>
<keyword evidence="10 16" id="KW-0472">Membrane</keyword>
<evidence type="ECO:0000256" key="2">
    <source>
        <dbReference type="ARBA" id="ARBA00005585"/>
    </source>
</evidence>
<dbReference type="PANTHER" id="PTHR45727:SF2">
    <property type="entry name" value="NPC INTRACELLULAR CHOLESTEROL TRANSPORTER 1"/>
    <property type="match status" value="1"/>
</dbReference>
<feature type="transmembrane region" description="Helical" evidence="16">
    <location>
        <begin position="1166"/>
        <end position="1188"/>
    </location>
</feature>
<feature type="transmembrane region" description="Helical" evidence="16">
    <location>
        <begin position="1268"/>
        <end position="1291"/>
    </location>
</feature>
<dbReference type="GO" id="GO:0030299">
    <property type="term" value="P:intestinal cholesterol absorption"/>
    <property type="evidence" value="ECO:0007669"/>
    <property type="project" value="TreeGrafter"/>
</dbReference>
<keyword evidence="12" id="KW-1207">Sterol metabolism</keyword>
<evidence type="ECO:0000256" key="8">
    <source>
        <dbReference type="ARBA" id="ARBA00023055"/>
    </source>
</evidence>
<dbReference type="GO" id="GO:0008203">
    <property type="term" value="P:cholesterol metabolic process"/>
    <property type="evidence" value="ECO:0007669"/>
    <property type="project" value="UniProtKB-KW"/>
</dbReference>
<evidence type="ECO:0000256" key="5">
    <source>
        <dbReference type="ARBA" id="ARBA00022692"/>
    </source>
</evidence>
<dbReference type="EMBL" id="JAODUO010000439">
    <property type="protein sequence ID" value="KAK2180537.1"/>
    <property type="molecule type" value="Genomic_DNA"/>
</dbReference>
<evidence type="ECO:0000313" key="19">
    <source>
        <dbReference type="EMBL" id="KAK2180537.1"/>
    </source>
</evidence>
<feature type="transmembrane region" description="Helical" evidence="16">
    <location>
        <begin position="1237"/>
        <end position="1256"/>
    </location>
</feature>
<evidence type="ECO:0000256" key="6">
    <source>
        <dbReference type="ARBA" id="ARBA00022729"/>
    </source>
</evidence>
<dbReference type="InterPro" id="IPR032190">
    <property type="entry name" value="NPC1_N"/>
</dbReference>
<keyword evidence="3" id="KW-0813">Transport</keyword>
<dbReference type="Proteomes" id="UP001209878">
    <property type="component" value="Unassembled WGS sequence"/>
</dbReference>
<feature type="transmembrane region" description="Helical" evidence="16">
    <location>
        <begin position="747"/>
        <end position="768"/>
    </location>
</feature>
<keyword evidence="14" id="KW-0753">Steroid metabolism</keyword>
<feature type="transmembrane region" description="Helical" evidence="16">
    <location>
        <begin position="674"/>
        <end position="698"/>
    </location>
</feature>
<feature type="transmembrane region" description="Helical" evidence="16">
    <location>
        <begin position="370"/>
        <end position="390"/>
    </location>
</feature>
<dbReference type="Pfam" id="PF22314">
    <property type="entry name" value="NPC1_MLD"/>
    <property type="match status" value="1"/>
</dbReference>
<keyword evidence="7 16" id="KW-1133">Transmembrane helix</keyword>
<dbReference type="InterPro" id="IPR004765">
    <property type="entry name" value="NPC1-like"/>
</dbReference>
<comment type="caution">
    <text evidence="19">The sequence shown here is derived from an EMBL/GenBank/DDBJ whole genome shotgun (WGS) entry which is preliminary data.</text>
</comment>
<keyword evidence="20" id="KW-1185">Reference proteome</keyword>
<evidence type="ECO:0000256" key="15">
    <source>
        <dbReference type="ARBA" id="ARBA00034049"/>
    </source>
</evidence>
<keyword evidence="8" id="KW-0445">Lipid transport</keyword>
<feature type="transmembrane region" description="Helical" evidence="16">
    <location>
        <begin position="1140"/>
        <end position="1159"/>
    </location>
</feature>
<evidence type="ECO:0000256" key="9">
    <source>
        <dbReference type="ARBA" id="ARBA00023098"/>
    </source>
</evidence>
<feature type="transmembrane region" description="Helical" evidence="16">
    <location>
        <begin position="704"/>
        <end position="726"/>
    </location>
</feature>
<keyword evidence="6 17" id="KW-0732">Signal</keyword>
<dbReference type="GO" id="GO:0042632">
    <property type="term" value="P:cholesterol homeostasis"/>
    <property type="evidence" value="ECO:0007669"/>
    <property type="project" value="TreeGrafter"/>
</dbReference>
<keyword evidence="9" id="KW-0443">Lipid metabolism</keyword>
<comment type="similarity">
    <text evidence="2">Belongs to the patched family.</text>
</comment>
<dbReference type="PROSITE" id="PS50156">
    <property type="entry name" value="SSD"/>
    <property type="match status" value="1"/>
</dbReference>
<feature type="domain" description="SSD" evidence="18">
    <location>
        <begin position="640"/>
        <end position="805"/>
    </location>
</feature>
<gene>
    <name evidence="19" type="ORF">NP493_439g04065</name>
</gene>
<sequence length="1336" mass="148462">MDVASTAFACCVLCVFLFSPAVHPSAAAISHGKDEGHCIWYKQCGDKYNCQYDGPAKNLTDSRAVEVLKQLCPQFIPSDGSPPRTCCSAGQIMTLDKNLKTPVDLLKRCPACKRNFIDLYCYFTCDPHQSLFMNANKTGPEPRGKDNPITAVNCAISTDFADGMYKSCKDVQMPSGNMRAMSVLCGRKDCSPQHWLDYMGNTSNRQTPFMIYFNLAEKPVHIHGATLYPMERNITSCDKSCSCQDCTSACAAPPPPPPPPPTPWTIWGIDAMAFICSCVYSVFVLIFGTYLIWSSLIAPAKLDNTSEDMFSVNGGRSRLNSSDDHSFSSNSTKIITSNDISCSERIGAKMEQWLETTFATWGRFCAGHPVVVLGVGLVVSCAFVAGLTMFQVTTDPVELWSAPDSRARQERKYFNDHFTPFYRTEQLIITTTNKSMWWHADTGGSTGRTLYGPVLRQDILDQVLSLQLAIQGLSAWSSDLNQTVTLQDICFTPLSPDNTNCTIESVLNYYQNSRERLFKTAGIFFLEADYLDHFDYCVTNPMSVTDMTKLNLPCLGAYGGPVSPWVALGGYPGQNYANATALVITFVVNNFENATFQKQAMAWEKKFIEFVKSYSNPNITVNFMGERSIMDELERESKSDVMTIAISYLIMFAYITIALGQVNSCSHLFVDSKIVLGLAGVTVVFLSVLASLGFFSYVGVPATLIIVEVVPFLVLAVGVDNIFILVQAYQRYQKPEGQSIPEGVGEVVGMVGPSMMLTSLSESVAFFLGGLIPMPAVRIFSLYAAMAVLFDFLLQISCFVSLLALDARRQQANRFEPCCCVRAKAPPTESDEYHCLRQILFRFFKKCYSKVILNEWVRPTVMFVFVGWICASVAMISKVEVGLDQKLSMPQDSYVLRYFEAQVQYLSVGPPVYFVVRDGHDYTHMTGQNVICGRAGCDEFSLSGQVFFAAQQPYSSYIAHPASSWMDDYFDWIQPGGSPPCCRAYDSTGDFCNSTVRDVNRTICEPCPVHEVKGRPIADDFMKYLPWFLQDNPGLTCTKGGHAAYGSAVELLDNKTRVGATYFMTYHTVLKNSSDFIGALREARLLADNITKTIAFWQQNDSSETMDRSNWNKTTEQVFPYSIFYVFYEQYLTIWYDTSFILGVSGAAIFLVTFILLGCDLWTSAIVSVTIAMIVISMFALMFLWGITLNAVSLVNLVMAMGISVEFCSHIARSFAVSTAGDRVDRAKHALTTMGSSVLSGITLTKLGGILVLAFSKSQLFQVFYFRMYLGIVIFGACHGLIFLPVLLSYFGPPVNKARVYSQQMREGLVPPYDTTEEDTEPIIRGMMEDPSLPMH</sequence>
<feature type="transmembrane region" description="Helical" evidence="16">
    <location>
        <begin position="780"/>
        <end position="805"/>
    </location>
</feature>
<evidence type="ECO:0000256" key="11">
    <source>
        <dbReference type="ARBA" id="ARBA00023157"/>
    </source>
</evidence>
<protein>
    <recommendedName>
        <fullName evidence="18">SSD domain-containing protein</fullName>
    </recommendedName>
</protein>
<dbReference type="GO" id="GO:0015485">
    <property type="term" value="F:cholesterol binding"/>
    <property type="evidence" value="ECO:0007669"/>
    <property type="project" value="TreeGrafter"/>
</dbReference>
<evidence type="ECO:0000259" key="18">
    <source>
        <dbReference type="PROSITE" id="PS50156"/>
    </source>
</evidence>
<evidence type="ECO:0000313" key="20">
    <source>
        <dbReference type="Proteomes" id="UP001209878"/>
    </source>
</evidence>
<proteinExistence type="inferred from homology"/>
<dbReference type="GO" id="GO:0005886">
    <property type="term" value="C:plasma membrane"/>
    <property type="evidence" value="ECO:0007669"/>
    <property type="project" value="TreeGrafter"/>
</dbReference>
<dbReference type="InterPro" id="IPR053958">
    <property type="entry name" value="HMGCR/SNAP/NPC1-like_SSD"/>
</dbReference>
<evidence type="ECO:0000256" key="14">
    <source>
        <dbReference type="ARBA" id="ARBA00023221"/>
    </source>
</evidence>
<evidence type="ECO:0000256" key="17">
    <source>
        <dbReference type="SAM" id="SignalP"/>
    </source>
</evidence>
<organism evidence="19 20">
    <name type="scientific">Ridgeia piscesae</name>
    <name type="common">Tubeworm</name>
    <dbReference type="NCBI Taxonomy" id="27915"/>
    <lineage>
        <taxon>Eukaryota</taxon>
        <taxon>Metazoa</taxon>
        <taxon>Spiralia</taxon>
        <taxon>Lophotrochozoa</taxon>
        <taxon>Annelida</taxon>
        <taxon>Polychaeta</taxon>
        <taxon>Sedentaria</taxon>
        <taxon>Canalipalpata</taxon>
        <taxon>Sabellida</taxon>
        <taxon>Siboglinidae</taxon>
        <taxon>Ridgeia</taxon>
    </lineage>
</organism>
<dbReference type="FunFam" id="1.20.1640.10:FF:000010">
    <property type="entry name" value="NPC intracellular cholesterol transporter 1"/>
    <property type="match status" value="1"/>
</dbReference>
<dbReference type="Pfam" id="PF16414">
    <property type="entry name" value="NPC1_N"/>
    <property type="match status" value="1"/>
</dbReference>
<dbReference type="SUPFAM" id="SSF82866">
    <property type="entry name" value="Multidrug efflux transporter AcrB transmembrane domain"/>
    <property type="match status" value="2"/>
</dbReference>
<dbReference type="NCBIfam" id="TIGR00917">
    <property type="entry name" value="2A060601"/>
    <property type="match status" value="1"/>
</dbReference>
<feature type="transmembrane region" description="Helical" evidence="16">
    <location>
        <begin position="264"/>
        <end position="293"/>
    </location>
</feature>